<dbReference type="Gene3D" id="3.40.250.10">
    <property type="entry name" value="Rhodanese-like domain"/>
    <property type="match status" value="1"/>
</dbReference>
<dbReference type="InterPro" id="IPR000387">
    <property type="entry name" value="Tyr_Pase_dom"/>
</dbReference>
<evidence type="ECO:0000256" key="2">
    <source>
        <dbReference type="ARBA" id="ARBA00013064"/>
    </source>
</evidence>
<dbReference type="PROSITE" id="PS50056">
    <property type="entry name" value="TYR_PHOSPHATASE_2"/>
    <property type="match status" value="1"/>
</dbReference>
<keyword evidence="3" id="KW-0378">Hydrolase</keyword>
<reference evidence="7" key="1">
    <citation type="submission" date="2021-09" db="EMBL/GenBank/DDBJ databases">
        <authorList>
            <consortium name="AG Swart"/>
            <person name="Singh M."/>
            <person name="Singh A."/>
            <person name="Seah K."/>
            <person name="Emmerich C."/>
        </authorList>
    </citation>
    <scope>NUCLEOTIDE SEQUENCE</scope>
    <source>
        <strain evidence="7">ATCC30299</strain>
    </source>
</reference>
<proteinExistence type="inferred from homology"/>
<dbReference type="GO" id="GO:0004725">
    <property type="term" value="F:protein tyrosine phosphatase activity"/>
    <property type="evidence" value="ECO:0007669"/>
    <property type="project" value="UniProtKB-EC"/>
</dbReference>
<dbReference type="SMART" id="SM00195">
    <property type="entry name" value="DSPc"/>
    <property type="match status" value="1"/>
</dbReference>
<protein>
    <recommendedName>
        <fullName evidence="2">protein-tyrosine-phosphatase</fullName>
        <ecNumber evidence="2">3.1.3.48</ecNumber>
    </recommendedName>
</protein>
<dbReference type="EMBL" id="CAJZBQ010000001">
    <property type="protein sequence ID" value="CAG9310001.1"/>
    <property type="molecule type" value="Genomic_DNA"/>
</dbReference>
<evidence type="ECO:0000313" key="8">
    <source>
        <dbReference type="Proteomes" id="UP001162131"/>
    </source>
</evidence>
<gene>
    <name evidence="7" type="ORF">BSTOLATCC_MIC215</name>
</gene>
<dbReference type="CDD" id="cd14498">
    <property type="entry name" value="DSP"/>
    <property type="match status" value="1"/>
</dbReference>
<dbReference type="Proteomes" id="UP001162131">
    <property type="component" value="Unassembled WGS sequence"/>
</dbReference>
<evidence type="ECO:0000256" key="4">
    <source>
        <dbReference type="ARBA" id="ARBA00022912"/>
    </source>
</evidence>
<dbReference type="GO" id="GO:0043409">
    <property type="term" value="P:negative regulation of MAPK cascade"/>
    <property type="evidence" value="ECO:0007669"/>
    <property type="project" value="TreeGrafter"/>
</dbReference>
<dbReference type="InterPro" id="IPR020422">
    <property type="entry name" value="TYR_PHOSPHATASE_DUAL_dom"/>
</dbReference>
<dbReference type="EC" id="3.1.3.48" evidence="2"/>
<dbReference type="PANTHER" id="PTHR10159:SF519">
    <property type="entry name" value="DUAL SPECIFICITY PROTEIN PHOSPHATASE MPK3"/>
    <property type="match status" value="1"/>
</dbReference>
<dbReference type="InterPro" id="IPR016130">
    <property type="entry name" value="Tyr_Pase_AS"/>
</dbReference>
<dbReference type="PROSITE" id="PS00383">
    <property type="entry name" value="TYR_PHOSPHATASE_1"/>
    <property type="match status" value="1"/>
</dbReference>
<accession>A0AAU9I9D5</accession>
<name>A0AAU9I9D5_9CILI</name>
<evidence type="ECO:0000313" key="7">
    <source>
        <dbReference type="EMBL" id="CAG9310001.1"/>
    </source>
</evidence>
<evidence type="ECO:0000259" key="5">
    <source>
        <dbReference type="PROSITE" id="PS50054"/>
    </source>
</evidence>
<dbReference type="Gene3D" id="3.90.190.10">
    <property type="entry name" value="Protein tyrosine phosphatase superfamily"/>
    <property type="match status" value="1"/>
</dbReference>
<feature type="domain" description="Tyrosine specific protein phosphatases" evidence="6">
    <location>
        <begin position="214"/>
        <end position="270"/>
    </location>
</feature>
<feature type="domain" description="Tyrosine-protein phosphatase" evidence="5">
    <location>
        <begin position="144"/>
        <end position="292"/>
    </location>
</feature>
<comment type="caution">
    <text evidence="7">The sequence shown here is derived from an EMBL/GenBank/DDBJ whole genome shotgun (WGS) entry which is preliminary data.</text>
</comment>
<evidence type="ECO:0000256" key="1">
    <source>
        <dbReference type="ARBA" id="ARBA00008601"/>
    </source>
</evidence>
<evidence type="ECO:0000259" key="6">
    <source>
        <dbReference type="PROSITE" id="PS50056"/>
    </source>
</evidence>
<dbReference type="SUPFAM" id="SSF52799">
    <property type="entry name" value="(Phosphotyrosine protein) phosphatases II"/>
    <property type="match status" value="1"/>
</dbReference>
<dbReference type="PROSITE" id="PS50054">
    <property type="entry name" value="TYR_PHOSPHATASE_DUAL"/>
    <property type="match status" value="1"/>
</dbReference>
<evidence type="ECO:0000256" key="3">
    <source>
        <dbReference type="ARBA" id="ARBA00022801"/>
    </source>
</evidence>
<sequence length="314" mass="36599">MQSPEDIEDLKNHKEKFLFNLTQNFRKSLIIFDIRSKEKFEIKHFKESLHIPIQHPFTSNFSLSDLRLLYPQNNALQKLRRYCIVIGSDSENSTIAKNLEILLKSHKCRELYLFDEEYEEFLNRYPFLTEGSGVPLYPMISCGYPNEIIPKFLYLGSHFHAENYDVIKILNITHIINATRNVKNAFKGQGVKYCRVFVEDNAKEKISYHFHKAFKFIEEAKQINEAGGQTAVLVHCAQGVSRSATIVAMFLMKEYDISFEQSAEYLKKQRFVVEPNQGFVKQLKQFEARKGLFSRSNSMDLGNSYSPYERKSLG</sequence>
<dbReference type="SUPFAM" id="SSF52821">
    <property type="entry name" value="Rhodanese/Cell cycle control phosphatase"/>
    <property type="match status" value="1"/>
</dbReference>
<dbReference type="AlphaFoldDB" id="A0AAU9I9D5"/>
<keyword evidence="8" id="KW-1185">Reference proteome</keyword>
<dbReference type="PANTHER" id="PTHR10159">
    <property type="entry name" value="DUAL SPECIFICITY PROTEIN PHOSPHATASE"/>
    <property type="match status" value="1"/>
</dbReference>
<dbReference type="Pfam" id="PF00782">
    <property type="entry name" value="DSPc"/>
    <property type="match status" value="1"/>
</dbReference>
<comment type="similarity">
    <text evidence="1">Belongs to the protein-tyrosine phosphatase family. Non-receptor class dual specificity subfamily.</text>
</comment>
<dbReference type="GO" id="GO:0005737">
    <property type="term" value="C:cytoplasm"/>
    <property type="evidence" value="ECO:0007669"/>
    <property type="project" value="TreeGrafter"/>
</dbReference>
<dbReference type="InterPro" id="IPR029021">
    <property type="entry name" value="Prot-tyrosine_phosphatase-like"/>
</dbReference>
<dbReference type="InterPro" id="IPR036873">
    <property type="entry name" value="Rhodanese-like_dom_sf"/>
</dbReference>
<keyword evidence="4" id="KW-0904">Protein phosphatase</keyword>
<dbReference type="InterPro" id="IPR000340">
    <property type="entry name" value="Dual-sp_phosphatase_cat-dom"/>
</dbReference>
<organism evidence="7 8">
    <name type="scientific">Blepharisma stoltei</name>
    <dbReference type="NCBI Taxonomy" id="1481888"/>
    <lineage>
        <taxon>Eukaryota</taxon>
        <taxon>Sar</taxon>
        <taxon>Alveolata</taxon>
        <taxon>Ciliophora</taxon>
        <taxon>Postciliodesmatophora</taxon>
        <taxon>Heterotrichea</taxon>
        <taxon>Heterotrichida</taxon>
        <taxon>Blepharismidae</taxon>
        <taxon>Blepharisma</taxon>
    </lineage>
</organism>